<sequence length="574" mass="64915">MATALALIILPVSGAWADAGSDFKELLSEHWAEASKERVFFRTDPDTFRMNGRLPEFSKAARDRRQAFNETILTRLKSIPEAALSPTDQVSYKLFKYERQTEAKSYSQPGHRFPITKLFGYHTYFADAPANMSFLEAADYDRYLISLADFPRYNREMIALLQEGIDTGYTHYCQSMEDYETSISQHIVADPEDSALYGPFVKMPAQMPEDKKATYRAQGAKLVAEKVIPEFQALYDFYTQKYMENCRMEVAISALPGGAAYYQAEIEYFTTTRMTAQEIHDLGLKEVARIRGEMTAIMKEVGFTGDLKAFLTYLRDEPRFYATSEEELLGRAALIAKNVEGELPKFFATLPRGTYKIKPGARGAYYMASTGDGKTSGTYFLGTSNLKAQPLYALEALTFHEGVPGHHLQSAIAMEQNVPEFRKTLSHSAYTEGWGLYSEFLGKEMGFYQDPYSDFGRLTYETWRAVRLVVDTGMHAFGWSRDKAIQYMLDNTGLSEAGVIAQIDRYITWPAQALSYKIGEIKIRALRQKAEDTLGENFDLRAFHDMIIGNGSLPIAILEEVVNQWIADQKKASS</sequence>
<dbReference type="PANTHER" id="PTHR33361">
    <property type="entry name" value="GLR0591 PROTEIN"/>
    <property type="match status" value="1"/>
</dbReference>
<accession>A0A2G4YWI0</accession>
<keyword evidence="1" id="KW-0732">Signal</keyword>
<dbReference type="AlphaFoldDB" id="A0A2G4YWI0"/>
<dbReference type="InParanoid" id="A0A2G4YWI0"/>
<gene>
    <name evidence="2" type="ORF">CRD36_00655</name>
</gene>
<name>A0A2G4YWI0_9PROT</name>
<dbReference type="Pfam" id="PF05960">
    <property type="entry name" value="DUF885"/>
    <property type="match status" value="1"/>
</dbReference>
<dbReference type="Proteomes" id="UP000229730">
    <property type="component" value="Unassembled WGS sequence"/>
</dbReference>
<dbReference type="RefSeq" id="WP_099471054.1">
    <property type="nucleotide sequence ID" value="NZ_CP041025.1"/>
</dbReference>
<reference evidence="2 3" key="1">
    <citation type="submission" date="2017-10" db="EMBL/GenBank/DDBJ databases">
        <title>Frigbacter circumglobatus gen. nov. sp. nov., isolated from sediment cultured in situ.</title>
        <authorList>
            <person name="Zhao Z."/>
        </authorList>
    </citation>
    <scope>NUCLEOTIDE SEQUENCE [LARGE SCALE GENOMIC DNA]</scope>
    <source>
        <strain evidence="2 3">ZYL</strain>
    </source>
</reference>
<protein>
    <submittedName>
        <fullName evidence="2">DUF885 domain-containing protein</fullName>
    </submittedName>
</protein>
<dbReference type="PANTHER" id="PTHR33361:SF2">
    <property type="entry name" value="DUF885 DOMAIN-CONTAINING PROTEIN"/>
    <property type="match status" value="1"/>
</dbReference>
<dbReference type="EMBL" id="PDEM01000007">
    <property type="protein sequence ID" value="PHZ86679.1"/>
    <property type="molecule type" value="Genomic_DNA"/>
</dbReference>
<comment type="caution">
    <text evidence="2">The sequence shown here is derived from an EMBL/GenBank/DDBJ whole genome shotgun (WGS) entry which is preliminary data.</text>
</comment>
<feature type="chain" id="PRO_5013861924" evidence="1">
    <location>
        <begin position="18"/>
        <end position="574"/>
    </location>
</feature>
<evidence type="ECO:0000313" key="2">
    <source>
        <dbReference type="EMBL" id="PHZ86679.1"/>
    </source>
</evidence>
<evidence type="ECO:0000256" key="1">
    <source>
        <dbReference type="SAM" id="SignalP"/>
    </source>
</evidence>
<keyword evidence="3" id="KW-1185">Reference proteome</keyword>
<dbReference type="OrthoDB" id="9763405at2"/>
<feature type="signal peptide" evidence="1">
    <location>
        <begin position="1"/>
        <end position="17"/>
    </location>
</feature>
<proteinExistence type="predicted"/>
<organism evidence="2 3">
    <name type="scientific">Paremcibacter congregatus</name>
    <dbReference type="NCBI Taxonomy" id="2043170"/>
    <lineage>
        <taxon>Bacteria</taxon>
        <taxon>Pseudomonadati</taxon>
        <taxon>Pseudomonadota</taxon>
        <taxon>Alphaproteobacteria</taxon>
        <taxon>Emcibacterales</taxon>
        <taxon>Emcibacteraceae</taxon>
        <taxon>Paremcibacter</taxon>
    </lineage>
</organism>
<dbReference type="InterPro" id="IPR010281">
    <property type="entry name" value="DUF885"/>
</dbReference>
<evidence type="ECO:0000313" key="3">
    <source>
        <dbReference type="Proteomes" id="UP000229730"/>
    </source>
</evidence>